<feature type="domain" description="CTLH" evidence="9">
    <location>
        <begin position="159"/>
        <end position="215"/>
    </location>
</feature>
<name>A0A068RHE9_9FUNG</name>
<keyword evidence="4" id="KW-0479">Metal-binding</keyword>
<dbReference type="GO" id="GO:0008270">
    <property type="term" value="F:zinc ion binding"/>
    <property type="evidence" value="ECO:0007669"/>
    <property type="project" value="UniProtKB-KW"/>
</dbReference>
<keyword evidence="6" id="KW-0862">Zinc</keyword>
<dbReference type="InterPro" id="IPR024064">
    <property type="entry name" value="FdhE-like_sf"/>
</dbReference>
<evidence type="ECO:0000256" key="3">
    <source>
        <dbReference type="ARBA" id="ARBA00022490"/>
    </source>
</evidence>
<dbReference type="SMART" id="SM00667">
    <property type="entry name" value="LisH"/>
    <property type="match status" value="1"/>
</dbReference>
<dbReference type="STRING" id="1263082.A0A068RHE9"/>
<gene>
    <name evidence="11" type="ORF">LCOR_01157.1</name>
</gene>
<dbReference type="Proteomes" id="UP000027586">
    <property type="component" value="Unassembled WGS sequence"/>
</dbReference>
<evidence type="ECO:0000256" key="1">
    <source>
        <dbReference type="ARBA" id="ARBA00004496"/>
    </source>
</evidence>
<dbReference type="Pfam" id="PF10607">
    <property type="entry name" value="CTLH"/>
    <property type="match status" value="1"/>
</dbReference>
<evidence type="ECO:0000259" key="10">
    <source>
        <dbReference type="PROSITE" id="PS51867"/>
    </source>
</evidence>
<dbReference type="PANTHER" id="PTHR12170">
    <property type="entry name" value="MACROPHAGE ERYTHROBLAST ATTACHER-RELATED"/>
    <property type="match status" value="1"/>
</dbReference>
<organism evidence="11 12">
    <name type="scientific">Lichtheimia corymbifera JMRC:FSU:9682</name>
    <dbReference type="NCBI Taxonomy" id="1263082"/>
    <lineage>
        <taxon>Eukaryota</taxon>
        <taxon>Fungi</taxon>
        <taxon>Fungi incertae sedis</taxon>
        <taxon>Mucoromycota</taxon>
        <taxon>Mucoromycotina</taxon>
        <taxon>Mucoromycetes</taxon>
        <taxon>Mucorales</taxon>
        <taxon>Lichtheimiaceae</taxon>
        <taxon>Lichtheimia</taxon>
    </lineage>
</organism>
<dbReference type="InterPro" id="IPR045098">
    <property type="entry name" value="Fyv10_fam"/>
</dbReference>
<evidence type="ECO:0000313" key="11">
    <source>
        <dbReference type="EMBL" id="CDH49414.1"/>
    </source>
</evidence>
<sequence>MNQIKGEQIIDLEQPLIKVPYEQLRKSVKHSNKYLEVQITNILDKINRCVKAAEVNEISPEKATETLVELTEQLENMKRKLKKYWQEESVHARRLKNRVVHLNTISGITSVKAPEFQQWSKTRLNRLVVDYLLREGLTETAKLVATENDVEDMVDVSLFTQSEKVEEALRNHSCKECLQWCSENRSSLKKQNSTLEFNLRLQEYIELARAGKGMEAISYAQKYLSPWQPTEFKRIQQAMTLLVFSSDTECQPYKDLYDPIRWNELIEQFRADNYKLCSLTSHPLLSITLQAGLSALKTPQCYNHESRNVHCPVCDADTLGKLAETLPWSHHVNSTVVCRISGKIMNEDNPPLLLPNGRVYSYESLHDMAAKNDGVITCPRTGDVFRIEDTRKVFVS</sequence>
<evidence type="ECO:0000259" key="9">
    <source>
        <dbReference type="PROSITE" id="PS50897"/>
    </source>
</evidence>
<dbReference type="SUPFAM" id="SSF144020">
    <property type="entry name" value="FdhE-like"/>
    <property type="match status" value="1"/>
</dbReference>
<dbReference type="GO" id="GO:0005634">
    <property type="term" value="C:nucleus"/>
    <property type="evidence" value="ECO:0007669"/>
    <property type="project" value="TreeGrafter"/>
</dbReference>
<comment type="similarity">
    <text evidence="2">Belongs to the FYV10 family.</text>
</comment>
<dbReference type="InterPro" id="IPR024964">
    <property type="entry name" value="CTLH/CRA"/>
</dbReference>
<keyword evidence="12" id="KW-1185">Reference proteome</keyword>
<feature type="coiled-coil region" evidence="8">
    <location>
        <begin position="60"/>
        <end position="87"/>
    </location>
</feature>
<dbReference type="InterPro" id="IPR006594">
    <property type="entry name" value="LisH"/>
</dbReference>
<dbReference type="AlphaFoldDB" id="A0A068RHE9"/>
<evidence type="ECO:0000313" key="12">
    <source>
        <dbReference type="Proteomes" id="UP000027586"/>
    </source>
</evidence>
<dbReference type="InterPro" id="IPR044063">
    <property type="entry name" value="ZF_RING_GID"/>
</dbReference>
<dbReference type="EMBL" id="CBTN010000003">
    <property type="protein sequence ID" value="CDH49414.1"/>
    <property type="molecule type" value="Genomic_DNA"/>
</dbReference>
<dbReference type="CDD" id="cd16659">
    <property type="entry name" value="RING-Ubox_Emp"/>
    <property type="match status" value="1"/>
</dbReference>
<dbReference type="OrthoDB" id="1933455at2759"/>
<dbReference type="GO" id="GO:0005737">
    <property type="term" value="C:cytoplasm"/>
    <property type="evidence" value="ECO:0007669"/>
    <property type="project" value="UniProtKB-SubCell"/>
</dbReference>
<dbReference type="SMART" id="SM00668">
    <property type="entry name" value="CTLH"/>
    <property type="match status" value="1"/>
</dbReference>
<dbReference type="GO" id="GO:0061630">
    <property type="term" value="F:ubiquitin protein ligase activity"/>
    <property type="evidence" value="ECO:0007669"/>
    <property type="project" value="InterPro"/>
</dbReference>
<dbReference type="PANTHER" id="PTHR12170:SF2">
    <property type="entry name" value="E3 UBIQUITIN-PROTEIN TRANSFERASE MAEA"/>
    <property type="match status" value="1"/>
</dbReference>
<dbReference type="VEuPathDB" id="FungiDB:LCOR_01157.1"/>
<dbReference type="GO" id="GO:0034657">
    <property type="term" value="C:GID complex"/>
    <property type="evidence" value="ECO:0007669"/>
    <property type="project" value="TreeGrafter"/>
</dbReference>
<dbReference type="InterPro" id="IPR006595">
    <property type="entry name" value="CTLH_C"/>
</dbReference>
<dbReference type="SMART" id="SM00757">
    <property type="entry name" value="CRA"/>
    <property type="match status" value="1"/>
</dbReference>
<comment type="caution">
    <text evidence="11">The sequence shown here is derived from an EMBL/GenBank/DDBJ whole genome shotgun (WGS) entry which is preliminary data.</text>
</comment>
<dbReference type="PROSITE" id="PS50897">
    <property type="entry name" value="CTLH"/>
    <property type="match status" value="1"/>
</dbReference>
<protein>
    <submittedName>
        <fullName evidence="11">Protein</fullName>
    </submittedName>
</protein>
<evidence type="ECO:0000256" key="7">
    <source>
        <dbReference type="PROSITE-ProRule" id="PRU01215"/>
    </source>
</evidence>
<dbReference type="GO" id="GO:0043161">
    <property type="term" value="P:proteasome-mediated ubiquitin-dependent protein catabolic process"/>
    <property type="evidence" value="ECO:0007669"/>
    <property type="project" value="InterPro"/>
</dbReference>
<evidence type="ECO:0000256" key="6">
    <source>
        <dbReference type="ARBA" id="ARBA00022833"/>
    </source>
</evidence>
<keyword evidence="8" id="KW-0175">Coiled coil</keyword>
<keyword evidence="3" id="KW-0963">Cytoplasm</keyword>
<feature type="domain" description="RING-Gid-type" evidence="10">
    <location>
        <begin position="311"/>
        <end position="381"/>
    </location>
</feature>
<evidence type="ECO:0000256" key="4">
    <source>
        <dbReference type="ARBA" id="ARBA00022723"/>
    </source>
</evidence>
<reference evidence="11" key="1">
    <citation type="submission" date="2013-08" db="EMBL/GenBank/DDBJ databases">
        <title>Gene expansion shapes genome architecture in the human pathogen Lichtheimia corymbifera: an evolutionary genomics analysis in the ancient terrestrial Mucorales (Mucoromycotina).</title>
        <authorList>
            <person name="Schwartze V.U."/>
            <person name="Winter S."/>
            <person name="Shelest E."/>
            <person name="Marcet-Houben M."/>
            <person name="Horn F."/>
            <person name="Wehner S."/>
            <person name="Hoffmann K."/>
            <person name="Riege K."/>
            <person name="Sammeth M."/>
            <person name="Nowrousian M."/>
            <person name="Valiante V."/>
            <person name="Linde J."/>
            <person name="Jacobsen I.D."/>
            <person name="Marz M."/>
            <person name="Brakhage A.A."/>
            <person name="Gabaldon T."/>
            <person name="Bocker S."/>
            <person name="Voigt K."/>
        </authorList>
    </citation>
    <scope>NUCLEOTIDE SEQUENCE [LARGE SCALE GENOMIC DNA]</scope>
    <source>
        <strain evidence="11">FSU 9682</strain>
    </source>
</reference>
<proteinExistence type="inferred from homology"/>
<dbReference type="PROSITE" id="PS50896">
    <property type="entry name" value="LISH"/>
    <property type="match status" value="1"/>
</dbReference>
<dbReference type="PROSITE" id="PS51867">
    <property type="entry name" value="ZF_RING_GID"/>
    <property type="match status" value="1"/>
</dbReference>
<comment type="subcellular location">
    <subcellularLocation>
        <location evidence="1">Cytoplasm</location>
    </subcellularLocation>
</comment>
<dbReference type="InterPro" id="IPR013144">
    <property type="entry name" value="CRA_dom"/>
</dbReference>
<evidence type="ECO:0000256" key="5">
    <source>
        <dbReference type="ARBA" id="ARBA00022771"/>
    </source>
</evidence>
<evidence type="ECO:0000256" key="8">
    <source>
        <dbReference type="SAM" id="Coils"/>
    </source>
</evidence>
<accession>A0A068RHE9</accession>
<evidence type="ECO:0000256" key="2">
    <source>
        <dbReference type="ARBA" id="ARBA00010615"/>
    </source>
</evidence>
<keyword evidence="5 7" id="KW-0863">Zinc-finger</keyword>
<feature type="zinc finger region" description="RING-Gid-type" evidence="7">
    <location>
        <begin position="311"/>
        <end position="381"/>
    </location>
</feature>